<gene>
    <name evidence="1" type="ORF">ETB97_009469</name>
</gene>
<keyword evidence="2" id="KW-1185">Reference proteome</keyword>
<dbReference type="AlphaFoldDB" id="A0A8H5ZUC8"/>
<dbReference type="InterPro" id="IPR023213">
    <property type="entry name" value="CAT-like_dom_sf"/>
</dbReference>
<dbReference type="Gene3D" id="3.30.559.10">
    <property type="entry name" value="Chloramphenicol acetyltransferase-like domain"/>
    <property type="match status" value="1"/>
</dbReference>
<accession>A0A8H5ZUC8</accession>
<dbReference type="InterPro" id="IPR010828">
    <property type="entry name" value="Atf2/Sli1-like"/>
</dbReference>
<dbReference type="PANTHER" id="PTHR28037">
    <property type="entry name" value="ALCOHOL O-ACETYLTRANSFERASE 1-RELATED"/>
    <property type="match status" value="1"/>
</dbReference>
<evidence type="ECO:0000313" key="1">
    <source>
        <dbReference type="EMBL" id="KAF5855310.1"/>
    </source>
</evidence>
<dbReference type="PANTHER" id="PTHR28037:SF1">
    <property type="entry name" value="ALCOHOL O-ACETYLTRANSFERASE 1-RELATED"/>
    <property type="match status" value="1"/>
</dbReference>
<evidence type="ECO:0000313" key="2">
    <source>
        <dbReference type="Proteomes" id="UP000541154"/>
    </source>
</evidence>
<sequence>MFAPLRRESIGWDDGYEDGDADEEGCYGLDMLNWVQTAQHRVGHVEKYSTTRSHLGIYLNVGLTARYRRPSGGTVKPRLFGALSILISKHPILSAIPAGVDTPSPYFVRLPKISLSEVVECIDENTQPRSSDWRAELDNVLEDQHNRPFETLPNQTLPFWRICVLEEHSTPTHFTLIFIFHHSLMDTQSALSFHEELERYMAQDTGAEVPDMISTPSTPLPPPLEDLHTLPISQDYLRSQEKQHFPPPDSWTGAPQSLPVKTRFSSLWLTPAETHNLVNMSKNEQTSVTGALQTLITTSVFTVLPSTYRTLQVDCAVSLRRFLPENITATPLGCYVGSFSMEYRRMTSFSWSEARRTKAIIEQIIEKKGGDMSVGYLRFIPDLHLWMRQKLGRKRMSAFELSNVGRIPASRGRLQYEIEGMLFSQSASACSAAIKVSAVTGRDGRLVLGFTWQEGVVEGDMVEQIIRVLKGEVEGLVVQS</sequence>
<dbReference type="Pfam" id="PF07247">
    <property type="entry name" value="AATase"/>
    <property type="match status" value="1"/>
</dbReference>
<protein>
    <recommendedName>
        <fullName evidence="3">Alcohol acetyltransferase</fullName>
    </recommendedName>
</protein>
<dbReference type="EMBL" id="SPNV01000455">
    <property type="protein sequence ID" value="KAF5855310.1"/>
    <property type="molecule type" value="Genomic_DNA"/>
</dbReference>
<proteinExistence type="predicted"/>
<comment type="caution">
    <text evidence="1">The sequence shown here is derived from an EMBL/GenBank/DDBJ whole genome shotgun (WGS) entry which is preliminary data.</text>
</comment>
<evidence type="ECO:0008006" key="3">
    <source>
        <dbReference type="Google" id="ProtNLM"/>
    </source>
</evidence>
<dbReference type="SUPFAM" id="SSF52777">
    <property type="entry name" value="CoA-dependent acyltransferases"/>
    <property type="match status" value="2"/>
</dbReference>
<dbReference type="GO" id="GO:0008080">
    <property type="term" value="F:N-acetyltransferase activity"/>
    <property type="evidence" value="ECO:0007669"/>
    <property type="project" value="TreeGrafter"/>
</dbReference>
<reference evidence="1 2" key="1">
    <citation type="submission" date="2019-04" db="EMBL/GenBank/DDBJ databases">
        <title>Aspergillus burnettii sp. nov., novel species from soil in southeast Queensland.</title>
        <authorList>
            <person name="Gilchrist C.L.M."/>
            <person name="Pitt J.I."/>
            <person name="Lange L."/>
            <person name="Lacey H.J."/>
            <person name="Vuong D."/>
            <person name="Midgley D.J."/>
            <person name="Greenfield P."/>
            <person name="Bradbury M."/>
            <person name="Lacey E."/>
            <person name="Busk P.K."/>
            <person name="Pilgaard B."/>
            <person name="Chooi Y.H."/>
            <person name="Piggott A.M."/>
        </authorList>
    </citation>
    <scope>NUCLEOTIDE SEQUENCE [LARGE SCALE GENOMIC DNA]</scope>
    <source>
        <strain evidence="1 2">FRR 5400</strain>
    </source>
</reference>
<organism evidence="1 2">
    <name type="scientific">Petromyces alliaceus</name>
    <name type="common">Aspergillus alliaceus</name>
    <dbReference type="NCBI Taxonomy" id="209559"/>
    <lineage>
        <taxon>Eukaryota</taxon>
        <taxon>Fungi</taxon>
        <taxon>Dikarya</taxon>
        <taxon>Ascomycota</taxon>
        <taxon>Pezizomycotina</taxon>
        <taxon>Eurotiomycetes</taxon>
        <taxon>Eurotiomycetidae</taxon>
        <taxon>Eurotiales</taxon>
        <taxon>Aspergillaceae</taxon>
        <taxon>Aspergillus</taxon>
        <taxon>Aspergillus subgen. Circumdati</taxon>
    </lineage>
</organism>
<dbReference type="Proteomes" id="UP000541154">
    <property type="component" value="Unassembled WGS sequence"/>
</dbReference>
<dbReference type="InterPro" id="IPR052058">
    <property type="entry name" value="Alcohol_O-acetyltransferase"/>
</dbReference>
<name>A0A8H5ZUC8_PETAA</name>